<dbReference type="Pfam" id="PF01074">
    <property type="entry name" value="Glyco_hydro_38N"/>
    <property type="match status" value="1"/>
</dbReference>
<dbReference type="Pfam" id="PF07748">
    <property type="entry name" value="Glyco_hydro_38C"/>
    <property type="match status" value="1"/>
</dbReference>
<proteinExistence type="inferred from homology"/>
<dbReference type="AlphaFoldDB" id="A0A367CD63"/>
<comment type="caution">
    <text evidence="6">The sequence shown here is derived from an EMBL/GenBank/DDBJ whole genome shotgun (WGS) entry which is preliminary data.</text>
</comment>
<dbReference type="FunFam" id="2.70.98.30:FF:000010">
    <property type="entry name" value="Cytosolic alpha-mannosidase"/>
    <property type="match status" value="1"/>
</dbReference>
<dbReference type="GO" id="GO:0004559">
    <property type="term" value="F:alpha-mannosidase activity"/>
    <property type="evidence" value="ECO:0007669"/>
    <property type="project" value="InterPro"/>
</dbReference>
<dbReference type="InterPro" id="IPR037094">
    <property type="entry name" value="Glyco_hydro_38_cen_sf"/>
</dbReference>
<dbReference type="GO" id="GO:0009313">
    <property type="term" value="P:oligosaccharide catabolic process"/>
    <property type="evidence" value="ECO:0007669"/>
    <property type="project" value="TreeGrafter"/>
</dbReference>
<evidence type="ECO:0000313" key="6">
    <source>
        <dbReference type="EMBL" id="RCA10591.1"/>
    </source>
</evidence>
<dbReference type="PANTHER" id="PTHR46017">
    <property type="entry name" value="ALPHA-MANNOSIDASE 2C1"/>
    <property type="match status" value="1"/>
</dbReference>
<organism evidence="6 7">
    <name type="scientific">Enterococcus durans</name>
    <dbReference type="NCBI Taxonomy" id="53345"/>
    <lineage>
        <taxon>Bacteria</taxon>
        <taxon>Bacillati</taxon>
        <taxon>Bacillota</taxon>
        <taxon>Bacilli</taxon>
        <taxon>Lactobacillales</taxon>
        <taxon>Enterococcaceae</taxon>
        <taxon>Enterococcus</taxon>
    </lineage>
</organism>
<dbReference type="CDD" id="cd10789">
    <property type="entry name" value="GH38N_AMII_ER_cytosolic"/>
    <property type="match status" value="1"/>
</dbReference>
<protein>
    <recommendedName>
        <fullName evidence="5">Glycoside hydrolase family 38 central domain-containing protein</fullName>
    </recommendedName>
</protein>
<dbReference type="Gene3D" id="1.20.1270.50">
    <property type="entry name" value="Glycoside hydrolase family 38, central domain"/>
    <property type="match status" value="1"/>
</dbReference>
<dbReference type="Proteomes" id="UP000252797">
    <property type="component" value="Unassembled WGS sequence"/>
</dbReference>
<dbReference type="SUPFAM" id="SSF74650">
    <property type="entry name" value="Galactose mutarotase-like"/>
    <property type="match status" value="1"/>
</dbReference>
<evidence type="ECO:0000256" key="1">
    <source>
        <dbReference type="ARBA" id="ARBA00009792"/>
    </source>
</evidence>
<dbReference type="InterPro" id="IPR041147">
    <property type="entry name" value="GH38_C"/>
</dbReference>
<dbReference type="InterPro" id="IPR011682">
    <property type="entry name" value="Glyco_hydro_38_C"/>
</dbReference>
<dbReference type="SUPFAM" id="SSF88713">
    <property type="entry name" value="Glycoside hydrolase/deacetylase"/>
    <property type="match status" value="1"/>
</dbReference>
<dbReference type="GO" id="GO:0030246">
    <property type="term" value="F:carbohydrate binding"/>
    <property type="evidence" value="ECO:0007669"/>
    <property type="project" value="InterPro"/>
</dbReference>
<dbReference type="RefSeq" id="WP_113845571.1">
    <property type="nucleotide sequence ID" value="NZ_JADPAK010000004.1"/>
</dbReference>
<dbReference type="InterPro" id="IPR027291">
    <property type="entry name" value="Glyco_hydro_38_N_sf"/>
</dbReference>
<evidence type="ECO:0000259" key="5">
    <source>
        <dbReference type="SMART" id="SM00872"/>
    </source>
</evidence>
<dbReference type="EMBL" id="LEPB01000004">
    <property type="protein sequence ID" value="RCA10591.1"/>
    <property type="molecule type" value="Genomic_DNA"/>
</dbReference>
<dbReference type="FunFam" id="3.20.110.10:FF:000002">
    <property type="entry name" value="alpha-mannosidase 2C1 isoform X1"/>
    <property type="match status" value="1"/>
</dbReference>
<keyword evidence="2" id="KW-0479">Metal-binding</keyword>
<evidence type="ECO:0000256" key="2">
    <source>
        <dbReference type="ARBA" id="ARBA00022723"/>
    </source>
</evidence>
<dbReference type="InterPro" id="IPR011330">
    <property type="entry name" value="Glyco_hydro/deAcase_b/a-brl"/>
</dbReference>
<name>A0A367CD63_9ENTE</name>
<evidence type="ECO:0000313" key="7">
    <source>
        <dbReference type="Proteomes" id="UP000252797"/>
    </source>
</evidence>
<evidence type="ECO:0000256" key="3">
    <source>
        <dbReference type="ARBA" id="ARBA00022801"/>
    </source>
</evidence>
<dbReference type="Gene3D" id="3.20.110.10">
    <property type="entry name" value="Glycoside hydrolase 38, N terminal domain"/>
    <property type="match status" value="1"/>
</dbReference>
<dbReference type="Pfam" id="PF17677">
    <property type="entry name" value="Glyco_hydro38C2"/>
    <property type="match status" value="1"/>
</dbReference>
<dbReference type="InterPro" id="IPR015341">
    <property type="entry name" value="Glyco_hydro_38_cen"/>
</dbReference>
<dbReference type="InterPro" id="IPR011013">
    <property type="entry name" value="Gal_mutarotase_sf_dom"/>
</dbReference>
<dbReference type="InterPro" id="IPR000602">
    <property type="entry name" value="Glyco_hydro_38_N"/>
</dbReference>
<keyword evidence="3" id="KW-0378">Hydrolase</keyword>
<dbReference type="PANTHER" id="PTHR46017:SF1">
    <property type="entry name" value="ALPHA-MANNOSIDASE 2C1"/>
    <property type="match status" value="1"/>
</dbReference>
<dbReference type="Gene3D" id="2.70.98.30">
    <property type="entry name" value="Golgi alpha-mannosidase II, domain 4"/>
    <property type="match status" value="1"/>
</dbReference>
<dbReference type="Pfam" id="PF09261">
    <property type="entry name" value="Alpha-mann_mid"/>
    <property type="match status" value="1"/>
</dbReference>
<gene>
    <name evidence="6" type="ORF">EA71_01343</name>
</gene>
<dbReference type="FunFam" id="1.20.1270.50:FF:000004">
    <property type="entry name" value="alpha-mannosidase 2C1 isoform X1"/>
    <property type="match status" value="1"/>
</dbReference>
<keyword evidence="4" id="KW-0326">Glycosidase</keyword>
<dbReference type="InterPro" id="IPR028995">
    <property type="entry name" value="Glyco_hydro_57/38_cen_sf"/>
</dbReference>
<comment type="similarity">
    <text evidence="1">Belongs to the glycosyl hydrolase 38 family.</text>
</comment>
<sequence length="1016" mass="118486">MEPFEFERAQRILGELKKYRVQEEQRIEPIYKKNDESWELYQQGTFFGEKNRHYTLKGSFSVPSEWKKATVALRIETVLGEWDNTTNPQMNVSIDGILIQSIDVNHREIILDHFFFDRSLDLSIELWAGRTEKKFPLYVSLIKIDPEVEQTIYDLFTFLDCWRGIRQFGGKTEMYQKFVTKAVNSLDFRQPYSTLFYSSLKSARRIFEELYHSAGAIEERVTAVGHTHIDLAWLWTVQQAIEKGQRSFQTVLKLMEEFPEYTFLQSQPQMYQFIKEQAPELYDEIKRKVVEGKWEVEGAMWVEADCNLTSGESLVRQLLYGKRFIKKEFGIDSQILWLPDVFGYSAALPQLLLKTNTPYFMTTKLSWNQFNQLPYDSFYWQGIDGSRVLTHFITTISEGYSPTPYYTTYNGLLDPYTIKGSFDRYQQKSAHNEILVAYGYGDGGGGPTRQMLEVQRRLHRPLPEMPTITGNRASEFYQRLEHSLNLDDPPVWYGELYFEYHRGTLTSIGKNKKANRQSEFFLQTIEKLYSCYGLAIYPQELENLWKKLLLNQFHDILPGSSIKEVYQETDQDYQLITNKGNALIQQLTDFLAEQNKDRLPSLKGQEYLTVYNPLGIQRDAIICFATEKQSKDAKFQQRTHDGQLLVKLPHMASLSNRIVQLVENTKKAQVVQPIQKEFETTDFIVKFNRSFEIISLYDKRYQREILPEGTILNQLIAYEDLPMNYDAWDIDIYYDKKAYFVNQISEAKLVEKGPIRDTIKVTRPFENSAICQLIHFYHETGRIDFETTVDWHLHHLLLKVQMPIAVNTLEATFDIQFGNVKRAVHQNTSWDLARFESCGQKWVDLSEEGFGVSILTDSKYGFNTAYQKVGISLIKAATDPYPDADQGIHKFTYSLYAHHGTWKEADTMEQALDLNVPALVLPILLDCEDTAYFSVDEKNILLDTVKKAEEEEAVIVRLYEYHNRQTVGSLSAKRHIERAFLCNLLEEEDEELPVIGNCVSINFKPYEIHTIKLYME</sequence>
<dbReference type="SMART" id="SM00872">
    <property type="entry name" value="Alpha-mann_mid"/>
    <property type="match status" value="1"/>
</dbReference>
<dbReference type="GO" id="GO:0006013">
    <property type="term" value="P:mannose metabolic process"/>
    <property type="evidence" value="ECO:0007669"/>
    <property type="project" value="InterPro"/>
</dbReference>
<reference evidence="6 7" key="1">
    <citation type="submission" date="2015-06" db="EMBL/GenBank/DDBJ databases">
        <title>The Genome Sequence of Enterococcus durans 4EA1.</title>
        <authorList>
            <consortium name="The Broad Institute Genomics Platform"/>
            <consortium name="The Broad Institute Genome Sequencing Center for Infectious Disease"/>
            <person name="Earl A.M."/>
            <person name="Van Tyne D."/>
            <person name="Lebreton F."/>
            <person name="Saavedra J.T."/>
            <person name="Gilmore M.S."/>
            <person name="Manson Mcguire A."/>
            <person name="Clock S."/>
            <person name="Crupain M."/>
            <person name="Rangan U."/>
            <person name="Young S."/>
            <person name="Abouelleil A."/>
            <person name="Cao P."/>
            <person name="Chapman S.B."/>
            <person name="Griggs A."/>
            <person name="Priest M."/>
            <person name="Shea T."/>
            <person name="Wortman J."/>
            <person name="Nusbaum C."/>
            <person name="Birren B."/>
        </authorList>
    </citation>
    <scope>NUCLEOTIDE SEQUENCE [LARGE SCALE GENOMIC DNA]</scope>
    <source>
        <strain evidence="6 7">4EA1</strain>
    </source>
</reference>
<dbReference type="GO" id="GO:0046872">
    <property type="term" value="F:metal ion binding"/>
    <property type="evidence" value="ECO:0007669"/>
    <property type="project" value="UniProtKB-KW"/>
</dbReference>
<dbReference type="SUPFAM" id="SSF88688">
    <property type="entry name" value="Families 57/38 glycoside transferase middle domain"/>
    <property type="match status" value="1"/>
</dbReference>
<accession>A0A367CD63</accession>
<dbReference type="Gene3D" id="2.60.40.2220">
    <property type="match status" value="1"/>
</dbReference>
<feature type="domain" description="Glycoside hydrolase family 38 central" evidence="5">
    <location>
        <begin position="499"/>
        <end position="573"/>
    </location>
</feature>
<evidence type="ECO:0000256" key="4">
    <source>
        <dbReference type="ARBA" id="ARBA00023295"/>
    </source>
</evidence>